<keyword evidence="4 7" id="KW-0812">Transmembrane</keyword>
<feature type="domain" description="ABC transmembrane type-1" evidence="8">
    <location>
        <begin position="76"/>
        <end position="286"/>
    </location>
</feature>
<gene>
    <name evidence="9" type="ORF">GF339_23265</name>
</gene>
<accession>A0A9D5Q835</accession>
<feature type="transmembrane region" description="Helical" evidence="7">
    <location>
        <begin position="160"/>
        <end position="184"/>
    </location>
</feature>
<feature type="transmembrane region" description="Helical" evidence="7">
    <location>
        <begin position="205"/>
        <end position="224"/>
    </location>
</feature>
<evidence type="ECO:0000256" key="5">
    <source>
        <dbReference type="ARBA" id="ARBA00022989"/>
    </source>
</evidence>
<evidence type="ECO:0000259" key="8">
    <source>
        <dbReference type="PROSITE" id="PS50928"/>
    </source>
</evidence>
<keyword evidence="6 7" id="KW-0472">Membrane</keyword>
<dbReference type="InterPro" id="IPR035906">
    <property type="entry name" value="MetI-like_sf"/>
</dbReference>
<dbReference type="AlphaFoldDB" id="A0A9D5Q835"/>
<sequence>MMMKKRGRTGRARRRFGYLMVAPAFLTLFIMTIYPFLYVVYVSFHKWSIVPTIPRVFIGLKQYSNMFHDTSFHRTLWVTFVYTFGVVAVEMLVGFWIAFLVSTSRNRWLRIAFIMPAVVAPVVVGLTWRFLFSYDLGPINFFVSSLGLERINWLGQPNTALISVMMVDIWQWTPFAMLIFLAGLESLPLEPYEAARVDGAHSWHILRYITLPQLTPIIAIILMFRTLDAFKTFDIIYMVTGGGPGNATEVLSYKIWHKAFFQNQLGYAAALSVLTLILATIMMKIFSSLLSRARTNTA</sequence>
<evidence type="ECO:0000313" key="9">
    <source>
        <dbReference type="EMBL" id="MBD3327524.1"/>
    </source>
</evidence>
<dbReference type="GO" id="GO:0055085">
    <property type="term" value="P:transmembrane transport"/>
    <property type="evidence" value="ECO:0007669"/>
    <property type="project" value="InterPro"/>
</dbReference>
<feature type="transmembrane region" description="Helical" evidence="7">
    <location>
        <begin position="21"/>
        <end position="41"/>
    </location>
</feature>
<evidence type="ECO:0000256" key="3">
    <source>
        <dbReference type="ARBA" id="ARBA00022475"/>
    </source>
</evidence>
<comment type="subcellular location">
    <subcellularLocation>
        <location evidence="1 7">Cell membrane</location>
        <topology evidence="1 7">Multi-pass membrane protein</topology>
    </subcellularLocation>
</comment>
<dbReference type="PANTHER" id="PTHR43005">
    <property type="entry name" value="BLR7065 PROTEIN"/>
    <property type="match status" value="1"/>
</dbReference>
<dbReference type="PROSITE" id="PS50928">
    <property type="entry name" value="ABC_TM1"/>
    <property type="match status" value="1"/>
</dbReference>
<evidence type="ECO:0000313" key="10">
    <source>
        <dbReference type="Proteomes" id="UP000649604"/>
    </source>
</evidence>
<dbReference type="Proteomes" id="UP000649604">
    <property type="component" value="Unassembled WGS sequence"/>
</dbReference>
<proteinExistence type="inferred from homology"/>
<keyword evidence="3" id="KW-1003">Cell membrane</keyword>
<dbReference type="GO" id="GO:0005886">
    <property type="term" value="C:plasma membrane"/>
    <property type="evidence" value="ECO:0007669"/>
    <property type="project" value="UniProtKB-SubCell"/>
</dbReference>
<dbReference type="PANTHER" id="PTHR43005:SF2">
    <property type="entry name" value="INTEGRAL MEMBRANE SUGAR TRANSPORT PROTEIN"/>
    <property type="match status" value="1"/>
</dbReference>
<evidence type="ECO:0000256" key="6">
    <source>
        <dbReference type="ARBA" id="ARBA00023136"/>
    </source>
</evidence>
<dbReference type="Gene3D" id="1.10.3720.10">
    <property type="entry name" value="MetI-like"/>
    <property type="match status" value="1"/>
</dbReference>
<reference evidence="9" key="1">
    <citation type="submission" date="2019-11" db="EMBL/GenBank/DDBJ databases">
        <title>Microbial mats filling the niche in hypersaline microbial mats.</title>
        <authorList>
            <person name="Wong H.L."/>
            <person name="Macleod F.I."/>
            <person name="White R.A. III"/>
            <person name="Burns B.P."/>
        </authorList>
    </citation>
    <scope>NUCLEOTIDE SEQUENCE</scope>
    <source>
        <strain evidence="9">Rbin_158</strain>
    </source>
</reference>
<feature type="transmembrane region" description="Helical" evidence="7">
    <location>
        <begin position="108"/>
        <end position="131"/>
    </location>
</feature>
<evidence type="ECO:0000256" key="7">
    <source>
        <dbReference type="RuleBase" id="RU363032"/>
    </source>
</evidence>
<keyword evidence="2 7" id="KW-0813">Transport</keyword>
<evidence type="ECO:0000256" key="4">
    <source>
        <dbReference type="ARBA" id="ARBA00022692"/>
    </source>
</evidence>
<dbReference type="InterPro" id="IPR000515">
    <property type="entry name" value="MetI-like"/>
</dbReference>
<dbReference type="Pfam" id="PF00528">
    <property type="entry name" value="BPD_transp_1"/>
    <property type="match status" value="1"/>
</dbReference>
<organism evidence="9 10">
    <name type="scientific">candidate division KSB3 bacterium</name>
    <dbReference type="NCBI Taxonomy" id="2044937"/>
    <lineage>
        <taxon>Bacteria</taxon>
        <taxon>candidate division KSB3</taxon>
    </lineage>
</organism>
<evidence type="ECO:0000256" key="1">
    <source>
        <dbReference type="ARBA" id="ARBA00004651"/>
    </source>
</evidence>
<dbReference type="SUPFAM" id="SSF161098">
    <property type="entry name" value="MetI-like"/>
    <property type="match status" value="1"/>
</dbReference>
<evidence type="ECO:0000256" key="2">
    <source>
        <dbReference type="ARBA" id="ARBA00022448"/>
    </source>
</evidence>
<feature type="transmembrane region" description="Helical" evidence="7">
    <location>
        <begin position="265"/>
        <end position="286"/>
    </location>
</feature>
<keyword evidence="5 7" id="KW-1133">Transmembrane helix</keyword>
<comment type="similarity">
    <text evidence="7">Belongs to the binding-protein-dependent transport system permease family.</text>
</comment>
<name>A0A9D5Q835_9BACT</name>
<dbReference type="CDD" id="cd06261">
    <property type="entry name" value="TM_PBP2"/>
    <property type="match status" value="1"/>
</dbReference>
<protein>
    <submittedName>
        <fullName evidence="9">ABC transporter permease subunit</fullName>
    </submittedName>
</protein>
<dbReference type="EMBL" id="WJJP01000748">
    <property type="protein sequence ID" value="MBD3327524.1"/>
    <property type="molecule type" value="Genomic_DNA"/>
</dbReference>
<comment type="caution">
    <text evidence="9">The sequence shown here is derived from an EMBL/GenBank/DDBJ whole genome shotgun (WGS) entry which is preliminary data.</text>
</comment>
<feature type="transmembrane region" description="Helical" evidence="7">
    <location>
        <begin position="76"/>
        <end position="101"/>
    </location>
</feature>